<keyword evidence="2" id="KW-1185">Reference proteome</keyword>
<name>A0AAD9UPT5_9APIC</name>
<proteinExistence type="predicted"/>
<evidence type="ECO:0000313" key="2">
    <source>
        <dbReference type="Proteomes" id="UP001214638"/>
    </source>
</evidence>
<dbReference type="GeneID" id="94334422"/>
<reference evidence="1" key="1">
    <citation type="journal article" date="2023" name="Nat. Microbiol.">
        <title>Babesia duncani multi-omics identifies virulence factors and drug targets.</title>
        <authorList>
            <person name="Singh P."/>
            <person name="Lonardi S."/>
            <person name="Liang Q."/>
            <person name="Vydyam P."/>
            <person name="Khabirova E."/>
            <person name="Fang T."/>
            <person name="Gihaz S."/>
            <person name="Thekkiniath J."/>
            <person name="Munshi M."/>
            <person name="Abel S."/>
            <person name="Ciampossin L."/>
            <person name="Batugedara G."/>
            <person name="Gupta M."/>
            <person name="Lu X.M."/>
            <person name="Lenz T."/>
            <person name="Chakravarty S."/>
            <person name="Cornillot E."/>
            <person name="Hu Y."/>
            <person name="Ma W."/>
            <person name="Gonzalez L.M."/>
            <person name="Sanchez S."/>
            <person name="Estrada K."/>
            <person name="Sanchez-Flores A."/>
            <person name="Montero E."/>
            <person name="Harb O.S."/>
            <person name="Le Roch K.G."/>
            <person name="Mamoun C.B."/>
        </authorList>
    </citation>
    <scope>NUCLEOTIDE SEQUENCE</scope>
    <source>
        <strain evidence="1">WA1</strain>
    </source>
</reference>
<gene>
    <name evidence="1" type="ORF">BdWA1_000124</name>
</gene>
<dbReference type="AlphaFoldDB" id="A0AAD9UPT5"/>
<dbReference type="Proteomes" id="UP001214638">
    <property type="component" value="Unassembled WGS sequence"/>
</dbReference>
<protein>
    <submittedName>
        <fullName evidence="1">Uncharacterized protein</fullName>
    </submittedName>
</protein>
<sequence>MNLSILVAFFPLYIYIHFDFAFGGLCSLPFKSSIQKGCRATRHFFYTPGYRRLVRSQNYVHAATFDDVTKGKYLFLDLLSREHHPLIEVSKESSGTNGHTTEVVSYSLDSSKAPKEFPKLTIGCVYWYKQKLQCSLNYAKRTVKTYRDSMNRFCVRIESFDDNGTRRSLRIFREKNSGWWWLKVITDEKVTLLDDTLNKITSWFSWGRGSAVSDSSVASRDFDVVLMDPGYDFVRHETSELWVAYNKVPGKGACGIANLLFRTRPLALPRNLVDLYIWRFFKGSDSNHITWVVVAAVTNGSVDLNYYKCLDHEQRQYQPMDSFAEPSNSILKEPFEMEQQLLSNPNPQTVSVNMKIPTDVGLDVLPGILIHAFADSDHLVLRPASPIDYQLVTTFSAIDSAGQLHLFFPTVDMWSYLALESIPNQHKQAVSLCVFNNQGPDFGGSFLMHKDSERLLHFFDIHTVSHLSRMRSPWFHSFNFLKQPPKLQATRVNLDIPTTEIIVGMHRGYSFIMVNLVEPRVLDALEGPGGALLSITPFLNTQIVYIEDDDGKDTAIVMARDDISIYQLIGDNFQIVEKELVTRLLSDYNLEHLNKKILPVLDETEINLNRKVQAPDVYVLPLSADAALYYTREGTRIVRIVFNEHQLLIKEGEAHVLHITRGPIQLILVDVALGNSSITRECYKLDKKAGPLLISAISIEYSDIMDLRRKLDDSWYDLIQEPLILYADFNDVRLARAYFDYSKMSILHSDYTGPLGIGVYECNGRLLGFPKGAKWRQVMIDEGAVPPIHSVFTLSKDGISEHDCIPGANSSGHMAPKMTPFTNIKSQFPTGNSLVCIADVVCNQPGLKQTMEKDTIEYKPSGKATPNIIVFGVHEFVLESSVKVTRVLFKAGNEPQVSIETASHGTLVYKSATVLGGIESHALLYELISGDGSIAMDVMAPIREYKEQCVAQDVLNFNTGQLPIHVRYLTLNSSYMYYTGIIKSEDSGVTLIFGNQELKLKGLGTSYHIWIRYPTETISTALLFIHHQTQKCEERQFHSLEDVMEASLLTKPALNYNWGVLSHAESHIINAQLVKMATKTTEMKPIDLYLDDNELSSGILKVELDEHTLMYTTRATCEIGIGSVFINGCALHGPEKALASQVFHSLAENEQVVIIVGRTPSDLVLGSFKLTRNNKFNLVDLSEIDFNLHPGLSFLVQV</sequence>
<dbReference type="EMBL" id="JALLKP010000001">
    <property type="protein sequence ID" value="KAK2197125.1"/>
    <property type="molecule type" value="Genomic_DNA"/>
</dbReference>
<organism evidence="1 2">
    <name type="scientific">Babesia duncani</name>
    <dbReference type="NCBI Taxonomy" id="323732"/>
    <lineage>
        <taxon>Eukaryota</taxon>
        <taxon>Sar</taxon>
        <taxon>Alveolata</taxon>
        <taxon>Apicomplexa</taxon>
        <taxon>Aconoidasida</taxon>
        <taxon>Piroplasmida</taxon>
        <taxon>Babesiidae</taxon>
        <taxon>Babesia</taxon>
    </lineage>
</organism>
<comment type="caution">
    <text evidence="1">The sequence shown here is derived from an EMBL/GenBank/DDBJ whole genome shotgun (WGS) entry which is preliminary data.</text>
</comment>
<accession>A0AAD9UPT5</accession>
<dbReference type="KEGG" id="bdw:94334422"/>
<evidence type="ECO:0000313" key="1">
    <source>
        <dbReference type="EMBL" id="KAK2197125.1"/>
    </source>
</evidence>
<dbReference type="RefSeq" id="XP_067803967.1">
    <property type="nucleotide sequence ID" value="XM_067945176.1"/>
</dbReference>